<organism evidence="14 15">
    <name type="scientific">Desulfobacter latus</name>
    <dbReference type="NCBI Taxonomy" id="2292"/>
    <lineage>
        <taxon>Bacteria</taxon>
        <taxon>Pseudomonadati</taxon>
        <taxon>Thermodesulfobacteriota</taxon>
        <taxon>Desulfobacteria</taxon>
        <taxon>Desulfobacterales</taxon>
        <taxon>Desulfobacteraceae</taxon>
        <taxon>Desulfobacter</taxon>
    </lineage>
</organism>
<comment type="caution">
    <text evidence="14">The sequence shown here is derived from an EMBL/GenBank/DDBJ whole genome shotgun (WGS) entry which is preliminary data.</text>
</comment>
<dbReference type="InterPro" id="IPR045085">
    <property type="entry name" value="HLD_clamp_pol_III_gamma_tau"/>
</dbReference>
<dbReference type="InterPro" id="IPR050238">
    <property type="entry name" value="DNA_Rep/Repair_Clamp_Loader"/>
</dbReference>
<evidence type="ECO:0000256" key="4">
    <source>
        <dbReference type="ARBA" id="ARBA00022705"/>
    </source>
</evidence>
<dbReference type="CDD" id="cd00009">
    <property type="entry name" value="AAA"/>
    <property type="match status" value="1"/>
</dbReference>
<dbReference type="Proteomes" id="UP000553343">
    <property type="component" value="Unassembled WGS sequence"/>
</dbReference>
<dbReference type="GO" id="GO:0046872">
    <property type="term" value="F:metal ion binding"/>
    <property type="evidence" value="ECO:0007669"/>
    <property type="project" value="UniProtKB-KW"/>
</dbReference>
<keyword evidence="9 11" id="KW-0239">DNA-directed DNA polymerase</keyword>
<dbReference type="Pfam" id="PF13177">
    <property type="entry name" value="DNA_pol3_delta2"/>
    <property type="match status" value="1"/>
</dbReference>
<accession>A0A850T3S8</accession>
<evidence type="ECO:0000313" key="15">
    <source>
        <dbReference type="Proteomes" id="UP000553343"/>
    </source>
</evidence>
<evidence type="ECO:0000256" key="1">
    <source>
        <dbReference type="ARBA" id="ARBA00006360"/>
    </source>
</evidence>
<dbReference type="InterPro" id="IPR022754">
    <property type="entry name" value="DNA_pol_III_gamma-3"/>
</dbReference>
<dbReference type="RefSeq" id="WP_178365321.1">
    <property type="nucleotide sequence ID" value="NZ_JACADJ010000005.1"/>
</dbReference>
<dbReference type="EC" id="2.7.7.7" evidence="11"/>
<evidence type="ECO:0000256" key="10">
    <source>
        <dbReference type="ARBA" id="ARBA00049244"/>
    </source>
</evidence>
<proteinExistence type="inferred from homology"/>
<evidence type="ECO:0000256" key="9">
    <source>
        <dbReference type="ARBA" id="ARBA00022932"/>
    </source>
</evidence>
<dbReference type="PANTHER" id="PTHR11669:SF0">
    <property type="entry name" value="PROTEIN STICHEL-LIKE 2"/>
    <property type="match status" value="1"/>
</dbReference>
<dbReference type="Pfam" id="PF12169">
    <property type="entry name" value="DNA_pol3_gamma3"/>
    <property type="match status" value="1"/>
</dbReference>
<sequence length="589" mass="65377">MSYQVLALKYRPQTFSDVVGQDHVTTTLTNAISGNRVPHALLLAGPRGTGKTTIARIMAKAMTCQTGPTPSPCNECRICKDIISGHCADVFEIDGASNNSVEQIRELRDNVAYMPSAARYKIYIIDEVHMLSVAAFNALLKTLEEPPDHVLFIFATTEVHKIPATILSRCQRHDLSRIALDKISDHLESLCRKEGYTVEREGLELIALEADGSIRDGLSLLDRILSAGPEKEIDRQMIAQRLRSTDRKILFSIASAVLERDGAQLIDLVSKINDAGMDLKEFYSGIIAQFRNLNIIRLCGKESPVLNMIETEKHELDRMCKKFSSAYLGMLLDLLLKEESIVRFASHTQTAVEMVLLKMIQIEPEIRLDEIITKVDLLARRMENRLGRAGVDAPASQCDNPARESVQPAEQPQPPGDPFTEKVPLAAHRPMPEPVPYEPAHEQVPPSDIQTDSSGSRSSSGPAPPLRQEQAHQGPPTWSQFMDVLQRDLPFIFGLFSKGRADTSNPDKVIVTLASCSGFEQSRLNTKTKVLTALSRKHLGKSIEVTIENNTGPADERFRQQESRQKAEQAATGHPMVQHAVRLFNADII</sequence>
<evidence type="ECO:0000256" key="3">
    <source>
        <dbReference type="ARBA" id="ARBA00022695"/>
    </source>
</evidence>
<evidence type="ECO:0000256" key="2">
    <source>
        <dbReference type="ARBA" id="ARBA00022679"/>
    </source>
</evidence>
<evidence type="ECO:0000256" key="8">
    <source>
        <dbReference type="ARBA" id="ARBA00022840"/>
    </source>
</evidence>
<dbReference type="GO" id="GO:0006261">
    <property type="term" value="P:DNA-templated DNA replication"/>
    <property type="evidence" value="ECO:0007669"/>
    <property type="project" value="TreeGrafter"/>
</dbReference>
<feature type="region of interest" description="Disordered" evidence="12">
    <location>
        <begin position="390"/>
        <end position="476"/>
    </location>
</feature>
<keyword evidence="3 11" id="KW-0548">Nucleotidyltransferase</keyword>
<dbReference type="GO" id="GO:0003887">
    <property type="term" value="F:DNA-directed DNA polymerase activity"/>
    <property type="evidence" value="ECO:0007669"/>
    <property type="project" value="UniProtKB-KW"/>
</dbReference>
<dbReference type="Gene3D" id="1.20.272.10">
    <property type="match status" value="1"/>
</dbReference>
<evidence type="ECO:0000256" key="11">
    <source>
        <dbReference type="RuleBase" id="RU364063"/>
    </source>
</evidence>
<keyword evidence="8 11" id="KW-0067">ATP-binding</keyword>
<dbReference type="InterPro" id="IPR027417">
    <property type="entry name" value="P-loop_NTPase"/>
</dbReference>
<dbReference type="SUPFAM" id="SSF52540">
    <property type="entry name" value="P-loop containing nucleoside triphosphate hydrolases"/>
    <property type="match status" value="1"/>
</dbReference>
<evidence type="ECO:0000256" key="7">
    <source>
        <dbReference type="ARBA" id="ARBA00022833"/>
    </source>
</evidence>
<keyword evidence="6 11" id="KW-0547">Nucleotide-binding</keyword>
<comment type="subunit">
    <text evidence="11">DNA polymerase III contains a core (composed of alpha, epsilon and theta chains) that associates with a tau subunit. This core dimerizes to form the POLIII' complex. PolIII' associates with the gamma complex (composed of gamma, delta, delta', psi and chi chains) and with the beta chain to form the complete DNA polymerase III complex.</text>
</comment>
<dbReference type="Gene3D" id="1.10.8.60">
    <property type="match status" value="1"/>
</dbReference>
<comment type="similarity">
    <text evidence="1 11">Belongs to the DnaX/STICHEL family.</text>
</comment>
<dbReference type="Gene3D" id="3.40.50.300">
    <property type="entry name" value="P-loop containing nucleotide triphosphate hydrolases"/>
    <property type="match status" value="1"/>
</dbReference>
<keyword evidence="5" id="KW-0479">Metal-binding</keyword>
<dbReference type="InterPro" id="IPR008921">
    <property type="entry name" value="DNA_pol3_clamp-load_cplx_C"/>
</dbReference>
<dbReference type="AlphaFoldDB" id="A0A850T3S8"/>
<dbReference type="GO" id="GO:0009360">
    <property type="term" value="C:DNA polymerase III complex"/>
    <property type="evidence" value="ECO:0007669"/>
    <property type="project" value="InterPro"/>
</dbReference>
<dbReference type="Pfam" id="PF22608">
    <property type="entry name" value="DNAX_ATPase_lid"/>
    <property type="match status" value="1"/>
</dbReference>
<keyword evidence="2 11" id="KW-0808">Transferase</keyword>
<protein>
    <recommendedName>
        <fullName evidence="11">DNA polymerase III subunit gamma/tau</fullName>
        <ecNumber evidence="11">2.7.7.7</ecNumber>
    </recommendedName>
</protein>
<evidence type="ECO:0000313" key="14">
    <source>
        <dbReference type="EMBL" id="NWH03862.1"/>
    </source>
</evidence>
<dbReference type="NCBIfam" id="NF004046">
    <property type="entry name" value="PRK05563.1"/>
    <property type="match status" value="1"/>
</dbReference>
<dbReference type="NCBIfam" id="TIGR02397">
    <property type="entry name" value="dnaX_nterm"/>
    <property type="match status" value="1"/>
</dbReference>
<dbReference type="InterPro" id="IPR003593">
    <property type="entry name" value="AAA+_ATPase"/>
</dbReference>
<name>A0A850T3S8_9BACT</name>
<dbReference type="SMART" id="SM00382">
    <property type="entry name" value="AAA"/>
    <property type="match status" value="1"/>
</dbReference>
<evidence type="ECO:0000256" key="6">
    <source>
        <dbReference type="ARBA" id="ARBA00022741"/>
    </source>
</evidence>
<keyword evidence="4 11" id="KW-0235">DNA replication</keyword>
<dbReference type="InterPro" id="IPR012763">
    <property type="entry name" value="DNA_pol_III_sug/sutau_N"/>
</dbReference>
<evidence type="ECO:0000256" key="12">
    <source>
        <dbReference type="SAM" id="MobiDB-lite"/>
    </source>
</evidence>
<dbReference type="PANTHER" id="PTHR11669">
    <property type="entry name" value="REPLICATION FACTOR C / DNA POLYMERASE III GAMMA-TAU SUBUNIT"/>
    <property type="match status" value="1"/>
</dbReference>
<feature type="domain" description="AAA+ ATPase" evidence="13">
    <location>
        <begin position="37"/>
        <end position="179"/>
    </location>
</feature>
<comment type="function">
    <text evidence="11">DNA polymerase III is a complex, multichain enzyme responsible for most of the replicative synthesis in bacteria. This DNA polymerase also exhibits 3' to 5' exonuclease activity.</text>
</comment>
<keyword evidence="7" id="KW-0862">Zinc</keyword>
<dbReference type="GO" id="GO:0003677">
    <property type="term" value="F:DNA binding"/>
    <property type="evidence" value="ECO:0007669"/>
    <property type="project" value="InterPro"/>
</dbReference>
<comment type="catalytic activity">
    <reaction evidence="10 11">
        <text>DNA(n) + a 2'-deoxyribonucleoside 5'-triphosphate = DNA(n+1) + diphosphate</text>
        <dbReference type="Rhea" id="RHEA:22508"/>
        <dbReference type="Rhea" id="RHEA-COMP:17339"/>
        <dbReference type="Rhea" id="RHEA-COMP:17340"/>
        <dbReference type="ChEBI" id="CHEBI:33019"/>
        <dbReference type="ChEBI" id="CHEBI:61560"/>
        <dbReference type="ChEBI" id="CHEBI:173112"/>
        <dbReference type="EC" id="2.7.7.7"/>
    </reaction>
</comment>
<dbReference type="FunFam" id="3.40.50.300:FF:000014">
    <property type="entry name" value="DNA polymerase III subunit gamma/tau"/>
    <property type="match status" value="1"/>
</dbReference>
<dbReference type="EMBL" id="JACADJ010000005">
    <property type="protein sequence ID" value="NWH03862.1"/>
    <property type="molecule type" value="Genomic_DNA"/>
</dbReference>
<dbReference type="GO" id="GO:0005524">
    <property type="term" value="F:ATP binding"/>
    <property type="evidence" value="ECO:0007669"/>
    <property type="project" value="UniProtKB-KW"/>
</dbReference>
<reference evidence="14 15" key="1">
    <citation type="submission" date="2020-06" db="EMBL/GenBank/DDBJ databases">
        <title>High-quality draft genome of sulfate reducer Desulfobacter latus type strain AcrS2 isolated from marine sediment.</title>
        <authorList>
            <person name="Hoppe M."/>
            <person name="Larsen C.K."/>
            <person name="Marshall I.P.G."/>
            <person name="Schramm A."/>
            <person name="Marietou A.G."/>
        </authorList>
    </citation>
    <scope>NUCLEOTIDE SEQUENCE [LARGE SCALE GENOMIC DNA]</scope>
    <source>
        <strain evidence="14 15">AcRS2</strain>
    </source>
</reference>
<evidence type="ECO:0000259" key="13">
    <source>
        <dbReference type="SMART" id="SM00382"/>
    </source>
</evidence>
<keyword evidence="15" id="KW-1185">Reference proteome</keyword>
<gene>
    <name evidence="11 14" type="primary">dnaX</name>
    <name evidence="14" type="ORF">HXW94_02450</name>
</gene>
<dbReference type="SUPFAM" id="SSF48019">
    <property type="entry name" value="post-AAA+ oligomerization domain-like"/>
    <property type="match status" value="1"/>
</dbReference>
<evidence type="ECO:0000256" key="5">
    <source>
        <dbReference type="ARBA" id="ARBA00022723"/>
    </source>
</evidence>